<dbReference type="STRING" id="210007.SMU_212c"/>
<dbReference type="AlphaFoldDB" id="Q8DW63"/>
<dbReference type="KEGG" id="smu:SMU_212c"/>
<gene>
    <name evidence="1" type="ordered locus">SMU_212c</name>
</gene>
<dbReference type="EMBL" id="AE014133">
    <property type="protein sequence ID" value="AAN57984.1"/>
    <property type="molecule type" value="Genomic_DNA"/>
</dbReference>
<sequence>MVEINLNYCKASYRKVYDNFLFSSRLYVSDLMMLKRLCQSSLCRLEKLCKQFLRQDKVVTYYLMLPYKRAIEAFYQELKERS</sequence>
<keyword evidence="2" id="KW-1185">Reference proteome</keyword>
<accession>Q8DW63</accession>
<organism evidence="1 2">
    <name type="scientific">Streptococcus mutans serotype c (strain ATCC 700610 / UA159)</name>
    <dbReference type="NCBI Taxonomy" id="210007"/>
    <lineage>
        <taxon>Bacteria</taxon>
        <taxon>Bacillati</taxon>
        <taxon>Bacillota</taxon>
        <taxon>Bacilli</taxon>
        <taxon>Lactobacillales</taxon>
        <taxon>Streptococcaceae</taxon>
        <taxon>Streptococcus</taxon>
    </lineage>
</organism>
<dbReference type="Proteomes" id="UP000002512">
    <property type="component" value="Chromosome"/>
</dbReference>
<dbReference type="RefSeq" id="WP_002351279.1">
    <property type="nucleotide sequence ID" value="NC_004350.2"/>
</dbReference>
<dbReference type="HOGENOM" id="CLU_194667_0_0_9"/>
<evidence type="ECO:0000313" key="1">
    <source>
        <dbReference type="EMBL" id="AAN57984.1"/>
    </source>
</evidence>
<protein>
    <submittedName>
        <fullName evidence="1">Uncharacterized protein</fullName>
    </submittedName>
</protein>
<evidence type="ECO:0000313" key="2">
    <source>
        <dbReference type="Proteomes" id="UP000002512"/>
    </source>
</evidence>
<reference evidence="1 2" key="1">
    <citation type="journal article" date="2002" name="Proc. Natl. Acad. Sci. U.S.A.">
        <title>Genome sequence of Streptococcus mutans UA159, a cariogenic dental pathogen.</title>
        <authorList>
            <person name="Ajdic D."/>
            <person name="McShan W.M."/>
            <person name="McLaughlin R.E."/>
            <person name="Savic G."/>
            <person name="Chang J."/>
            <person name="Carson M.B."/>
            <person name="Primeaux C."/>
            <person name="Tian R."/>
            <person name="Kenton S."/>
            <person name="Jia H."/>
            <person name="Lin S."/>
            <person name="Qian Y."/>
            <person name="Li S."/>
            <person name="Zhu H."/>
            <person name="Najar F."/>
            <person name="Lai H."/>
            <person name="White J."/>
            <person name="Roe B.A."/>
            <person name="Ferretti J.J."/>
        </authorList>
    </citation>
    <scope>NUCLEOTIDE SEQUENCE [LARGE SCALE GENOMIC DNA]</scope>
    <source>
        <strain evidence="2">ATCC 700610 / UA159</strain>
    </source>
</reference>
<name>Q8DW63_STRMU</name>
<proteinExistence type="predicted"/>
<dbReference type="OrthoDB" id="2225712at2"/>